<sequence length="132" mass="14630">MSVSRLLDISLPWTSNFRSTSHSSASRSVSRTPENEKENPRTGEKNHARPKSQPKHRSPYPHVDGHHGRKFSTVQGSPLVNNTKKLGPALPSPAENMTDNTSCCIFSECRYPFVRALITSKSGPHSTPHERG</sequence>
<dbReference type="Proteomes" id="UP000092154">
    <property type="component" value="Unassembled WGS sequence"/>
</dbReference>
<dbReference type="InParanoid" id="A0A1B7N9Y6"/>
<organism evidence="2 3">
    <name type="scientific">Rhizopogon vinicolor AM-OR11-026</name>
    <dbReference type="NCBI Taxonomy" id="1314800"/>
    <lineage>
        <taxon>Eukaryota</taxon>
        <taxon>Fungi</taxon>
        <taxon>Dikarya</taxon>
        <taxon>Basidiomycota</taxon>
        <taxon>Agaricomycotina</taxon>
        <taxon>Agaricomycetes</taxon>
        <taxon>Agaricomycetidae</taxon>
        <taxon>Boletales</taxon>
        <taxon>Suillineae</taxon>
        <taxon>Rhizopogonaceae</taxon>
        <taxon>Rhizopogon</taxon>
    </lineage>
</organism>
<feature type="compositionally biased region" description="Polar residues" evidence="1">
    <location>
        <begin position="72"/>
        <end position="84"/>
    </location>
</feature>
<gene>
    <name evidence="2" type="ORF">K503DRAFT_466676</name>
</gene>
<reference evidence="2 3" key="1">
    <citation type="submission" date="2016-06" db="EMBL/GenBank/DDBJ databases">
        <title>Comparative genomics of the ectomycorrhizal sister species Rhizopogon vinicolor and Rhizopogon vesiculosus (Basidiomycota: Boletales) reveals a divergence of the mating type B locus.</title>
        <authorList>
            <consortium name="DOE Joint Genome Institute"/>
            <person name="Mujic A.B."/>
            <person name="Kuo A."/>
            <person name="Tritt A."/>
            <person name="Lipzen A."/>
            <person name="Chen C."/>
            <person name="Johnson J."/>
            <person name="Sharma A."/>
            <person name="Barry K."/>
            <person name="Grigoriev I.V."/>
            <person name="Spatafora J.W."/>
        </authorList>
    </citation>
    <scope>NUCLEOTIDE SEQUENCE [LARGE SCALE GENOMIC DNA]</scope>
    <source>
        <strain evidence="2 3">AM-OR11-026</strain>
    </source>
</reference>
<dbReference type="EMBL" id="KV448174">
    <property type="protein sequence ID" value="OAX41649.1"/>
    <property type="molecule type" value="Genomic_DNA"/>
</dbReference>
<feature type="region of interest" description="Disordered" evidence="1">
    <location>
        <begin position="15"/>
        <end position="97"/>
    </location>
</feature>
<evidence type="ECO:0000313" key="2">
    <source>
        <dbReference type="EMBL" id="OAX41649.1"/>
    </source>
</evidence>
<protein>
    <submittedName>
        <fullName evidence="2">Uncharacterized protein</fullName>
    </submittedName>
</protein>
<name>A0A1B7N9Y6_9AGAM</name>
<proteinExistence type="predicted"/>
<feature type="compositionally biased region" description="Basic and acidic residues" evidence="1">
    <location>
        <begin position="33"/>
        <end position="47"/>
    </location>
</feature>
<feature type="compositionally biased region" description="Low complexity" evidence="1">
    <location>
        <begin position="15"/>
        <end position="32"/>
    </location>
</feature>
<keyword evidence="3" id="KW-1185">Reference proteome</keyword>
<accession>A0A1B7N9Y6</accession>
<feature type="compositionally biased region" description="Basic residues" evidence="1">
    <location>
        <begin position="48"/>
        <end position="59"/>
    </location>
</feature>
<evidence type="ECO:0000313" key="3">
    <source>
        <dbReference type="Proteomes" id="UP000092154"/>
    </source>
</evidence>
<evidence type="ECO:0000256" key="1">
    <source>
        <dbReference type="SAM" id="MobiDB-lite"/>
    </source>
</evidence>
<dbReference type="AlphaFoldDB" id="A0A1B7N9Y6"/>